<feature type="domain" description="G-protein coupled receptors family 1 profile" evidence="10">
    <location>
        <begin position="18"/>
        <end position="269"/>
    </location>
</feature>
<dbReference type="RefSeq" id="XP_020902069.1">
    <property type="nucleotide sequence ID" value="XM_021046410.2"/>
</dbReference>
<dbReference type="OrthoDB" id="10044919at2759"/>
<evidence type="ECO:0000256" key="3">
    <source>
        <dbReference type="ARBA" id="ARBA00022989"/>
    </source>
</evidence>
<protein>
    <recommendedName>
        <fullName evidence="10">G-protein coupled receptors family 1 profile domain-containing protein</fullName>
    </recommendedName>
</protein>
<dbReference type="PROSITE" id="PS50262">
    <property type="entry name" value="G_PROTEIN_RECEP_F1_2"/>
    <property type="match status" value="1"/>
</dbReference>
<keyword evidence="5 9" id="KW-0472">Membrane</keyword>
<accession>A0A913XBQ3</accession>
<feature type="transmembrane region" description="Helical" evidence="9">
    <location>
        <begin position="38"/>
        <end position="59"/>
    </location>
</feature>
<evidence type="ECO:0000313" key="12">
    <source>
        <dbReference type="Proteomes" id="UP000887567"/>
    </source>
</evidence>
<feature type="transmembrane region" description="Helical" evidence="9">
    <location>
        <begin position="79"/>
        <end position="98"/>
    </location>
</feature>
<reference evidence="11" key="1">
    <citation type="submission" date="2022-11" db="UniProtKB">
        <authorList>
            <consortium name="EnsemblMetazoa"/>
        </authorList>
    </citation>
    <scope>IDENTIFICATION</scope>
</reference>
<dbReference type="PROSITE" id="PS00237">
    <property type="entry name" value="G_PROTEIN_RECEP_F1_1"/>
    <property type="match status" value="1"/>
</dbReference>
<evidence type="ECO:0000256" key="8">
    <source>
        <dbReference type="RuleBase" id="RU000688"/>
    </source>
</evidence>
<dbReference type="GO" id="GO:0004930">
    <property type="term" value="F:G protein-coupled receptor activity"/>
    <property type="evidence" value="ECO:0007669"/>
    <property type="project" value="UniProtKB-KW"/>
</dbReference>
<feature type="transmembrane region" description="Helical" evidence="9">
    <location>
        <begin position="6"/>
        <end position="26"/>
    </location>
</feature>
<feature type="transmembrane region" description="Helical" evidence="9">
    <location>
        <begin position="162"/>
        <end position="185"/>
    </location>
</feature>
<dbReference type="CDD" id="cd00637">
    <property type="entry name" value="7tm_classA_rhodopsin-like"/>
    <property type="match status" value="1"/>
</dbReference>
<evidence type="ECO:0000256" key="7">
    <source>
        <dbReference type="ARBA" id="ARBA00023224"/>
    </source>
</evidence>
<feature type="transmembrane region" description="Helical" evidence="9">
    <location>
        <begin position="118"/>
        <end position="142"/>
    </location>
</feature>
<keyword evidence="12" id="KW-1185">Reference proteome</keyword>
<keyword evidence="2 8" id="KW-0812">Transmembrane</keyword>
<keyword evidence="6 8" id="KW-0675">Receptor</keyword>
<dbReference type="InterPro" id="IPR000276">
    <property type="entry name" value="GPCR_Rhodpsn"/>
</dbReference>
<evidence type="ECO:0000256" key="6">
    <source>
        <dbReference type="ARBA" id="ARBA00023170"/>
    </source>
</evidence>
<dbReference type="KEGG" id="epa:110240593"/>
<dbReference type="SUPFAM" id="SSF81321">
    <property type="entry name" value="Family A G protein-coupled receptor-like"/>
    <property type="match status" value="1"/>
</dbReference>
<organism evidence="11 12">
    <name type="scientific">Exaiptasia diaphana</name>
    <name type="common">Tropical sea anemone</name>
    <name type="synonym">Aiptasia pulchella</name>
    <dbReference type="NCBI Taxonomy" id="2652724"/>
    <lineage>
        <taxon>Eukaryota</taxon>
        <taxon>Metazoa</taxon>
        <taxon>Cnidaria</taxon>
        <taxon>Anthozoa</taxon>
        <taxon>Hexacorallia</taxon>
        <taxon>Actiniaria</taxon>
        <taxon>Aiptasiidae</taxon>
        <taxon>Exaiptasia</taxon>
    </lineage>
</organism>
<dbReference type="PRINTS" id="PR00237">
    <property type="entry name" value="GPCRRHODOPSN"/>
</dbReference>
<evidence type="ECO:0000256" key="1">
    <source>
        <dbReference type="ARBA" id="ARBA00004141"/>
    </source>
</evidence>
<evidence type="ECO:0000256" key="4">
    <source>
        <dbReference type="ARBA" id="ARBA00023040"/>
    </source>
</evidence>
<keyword evidence="3 9" id="KW-1133">Transmembrane helix</keyword>
<dbReference type="EnsemblMetazoa" id="XM_021046410.2">
    <property type="protein sequence ID" value="XP_020902069.1"/>
    <property type="gene ID" value="LOC110240593"/>
</dbReference>
<sequence>MSQFFWVSVLVLPFNIIGNSLVLIVYKKRKISKKSFLLLVNLAVADLLFGVGQLILTILSQTLKPNDEKRASLFCKLEVLLTYQTSCVSVFILTIMSVERYGVIVKPIKVMTIWTSTVSRVVVTAAWILSITLTVPIVPFVTQSGTSSRTCTLGQEYFYKVQLYHIALGIVIIIVPYVVICAMYFQTIQFLWSVKRKDDERGTSRTLMKSRQRLTILMVLITLLFTICWLHLPIRRAMDLFQQNSQYVVVHPVSIQILCVHSTVNPILYSITSSSFRESVKNLFECRRKNQVKPFTAFVKKPHVMKMQELIK</sequence>
<comment type="subcellular location">
    <subcellularLocation>
        <location evidence="1">Membrane</location>
        <topology evidence="1">Multi-pass membrane protein</topology>
    </subcellularLocation>
</comment>
<comment type="similarity">
    <text evidence="8">Belongs to the G-protein coupled receptor 1 family.</text>
</comment>
<evidence type="ECO:0000256" key="5">
    <source>
        <dbReference type="ARBA" id="ARBA00023136"/>
    </source>
</evidence>
<evidence type="ECO:0000256" key="9">
    <source>
        <dbReference type="SAM" id="Phobius"/>
    </source>
</evidence>
<evidence type="ECO:0000313" key="11">
    <source>
        <dbReference type="EnsemblMetazoa" id="XP_020902069.1"/>
    </source>
</evidence>
<feature type="transmembrane region" description="Helical" evidence="9">
    <location>
        <begin position="214"/>
        <end position="232"/>
    </location>
</feature>
<evidence type="ECO:0000259" key="10">
    <source>
        <dbReference type="PROSITE" id="PS50262"/>
    </source>
</evidence>
<keyword evidence="4 8" id="KW-0297">G-protein coupled receptor</keyword>
<dbReference type="PANTHER" id="PTHR24243:SF224">
    <property type="entry name" value="G-PROTEIN COUPLED RECEPTOR 19-RELATED"/>
    <property type="match status" value="1"/>
</dbReference>
<dbReference type="InterPro" id="IPR017452">
    <property type="entry name" value="GPCR_Rhodpsn_7TM"/>
</dbReference>
<dbReference type="Proteomes" id="UP000887567">
    <property type="component" value="Unplaced"/>
</dbReference>
<keyword evidence="7 8" id="KW-0807">Transducer</keyword>
<evidence type="ECO:0000256" key="2">
    <source>
        <dbReference type="ARBA" id="ARBA00022692"/>
    </source>
</evidence>
<dbReference type="Gene3D" id="1.20.1070.10">
    <property type="entry name" value="Rhodopsin 7-helix transmembrane proteins"/>
    <property type="match status" value="1"/>
</dbReference>
<dbReference type="AlphaFoldDB" id="A0A913XBQ3"/>
<dbReference type="Pfam" id="PF00001">
    <property type="entry name" value="7tm_1"/>
    <property type="match status" value="1"/>
</dbReference>
<dbReference type="PANTHER" id="PTHR24243">
    <property type="entry name" value="G-PROTEIN COUPLED RECEPTOR"/>
    <property type="match status" value="1"/>
</dbReference>
<name>A0A913XBQ3_EXADI</name>
<proteinExistence type="inferred from homology"/>
<dbReference type="OMA" id="YNIVLMA"/>
<dbReference type="GeneID" id="110240593"/>
<dbReference type="GO" id="GO:0005886">
    <property type="term" value="C:plasma membrane"/>
    <property type="evidence" value="ECO:0007669"/>
    <property type="project" value="TreeGrafter"/>
</dbReference>